<dbReference type="RefSeq" id="WP_380703002.1">
    <property type="nucleotide sequence ID" value="NZ_JBHSAP010000007.1"/>
</dbReference>
<dbReference type="Pfam" id="PF02754">
    <property type="entry name" value="CCG"/>
    <property type="match status" value="2"/>
</dbReference>
<evidence type="ECO:0000256" key="6">
    <source>
        <dbReference type="PIRNR" id="PIRNR000139"/>
    </source>
</evidence>
<evidence type="ECO:0000256" key="3">
    <source>
        <dbReference type="ARBA" id="ARBA00022737"/>
    </source>
</evidence>
<proteinExistence type="predicted"/>
<keyword evidence="10" id="KW-1185">Reference proteome</keyword>
<dbReference type="Proteomes" id="UP001595843">
    <property type="component" value="Unassembled WGS sequence"/>
</dbReference>
<comment type="catalytic activity">
    <reaction evidence="6">
        <text>(R)-lactate + A = pyruvate + AH2</text>
        <dbReference type="Rhea" id="RHEA:15089"/>
        <dbReference type="ChEBI" id="CHEBI:13193"/>
        <dbReference type="ChEBI" id="CHEBI:15361"/>
        <dbReference type="ChEBI" id="CHEBI:16004"/>
        <dbReference type="ChEBI" id="CHEBI:17499"/>
    </reaction>
</comment>
<evidence type="ECO:0000256" key="1">
    <source>
        <dbReference type="ARBA" id="ARBA00022485"/>
    </source>
</evidence>
<dbReference type="PROSITE" id="PS51379">
    <property type="entry name" value="4FE4S_FER_2"/>
    <property type="match status" value="2"/>
</dbReference>
<keyword evidence="4 6" id="KW-0408">Iron</keyword>
<accession>A0ABV8JDA1</accession>
<feature type="domain" description="4Fe-4S ferredoxin-type" evidence="8">
    <location>
        <begin position="28"/>
        <end position="59"/>
    </location>
</feature>
<keyword evidence="5 6" id="KW-0411">Iron-sulfur</keyword>
<dbReference type="Gene3D" id="1.10.1060.10">
    <property type="entry name" value="Alpha-helical ferredoxin"/>
    <property type="match status" value="1"/>
</dbReference>
<evidence type="ECO:0000256" key="5">
    <source>
        <dbReference type="ARBA" id="ARBA00023014"/>
    </source>
</evidence>
<dbReference type="PANTHER" id="PTHR32479">
    <property type="entry name" value="GLYCOLATE OXIDASE IRON-SULFUR SUBUNIT"/>
    <property type="match status" value="1"/>
</dbReference>
<keyword evidence="6" id="KW-0813">Transport</keyword>
<evidence type="ECO:0000256" key="4">
    <source>
        <dbReference type="ARBA" id="ARBA00023004"/>
    </source>
</evidence>
<dbReference type="InterPro" id="IPR012257">
    <property type="entry name" value="Glc_ox_4Fe-4S"/>
</dbReference>
<dbReference type="Pfam" id="PF13183">
    <property type="entry name" value="Fer4_8"/>
    <property type="match status" value="1"/>
</dbReference>
<evidence type="ECO:0000313" key="10">
    <source>
        <dbReference type="Proteomes" id="UP001595843"/>
    </source>
</evidence>
<dbReference type="EC" id="1.1.99.14" evidence="6"/>
<evidence type="ECO:0000256" key="7">
    <source>
        <dbReference type="SAM" id="MobiDB-lite"/>
    </source>
</evidence>
<comment type="function">
    <text evidence="6">Component of a complex that catalyzes the oxidation of glycolate to glyoxylate.</text>
</comment>
<dbReference type="InterPro" id="IPR009051">
    <property type="entry name" value="Helical_ferredxn"/>
</dbReference>
<name>A0ABV8JDA1_9BACL</name>
<dbReference type="InterPro" id="IPR017900">
    <property type="entry name" value="4Fe4S_Fe_S_CS"/>
</dbReference>
<dbReference type="SUPFAM" id="SSF46548">
    <property type="entry name" value="alpha-helical ferredoxin"/>
    <property type="match status" value="1"/>
</dbReference>
<evidence type="ECO:0000259" key="8">
    <source>
        <dbReference type="PROSITE" id="PS51379"/>
    </source>
</evidence>
<comment type="catalytic activity">
    <reaction evidence="6">
        <text>glycolate + A = glyoxylate + AH2</text>
        <dbReference type="Rhea" id="RHEA:21264"/>
        <dbReference type="ChEBI" id="CHEBI:13193"/>
        <dbReference type="ChEBI" id="CHEBI:17499"/>
        <dbReference type="ChEBI" id="CHEBI:29805"/>
        <dbReference type="ChEBI" id="CHEBI:36655"/>
        <dbReference type="EC" id="1.1.99.14"/>
    </reaction>
</comment>
<comment type="caution">
    <text evidence="9">The sequence shown here is derived from an EMBL/GenBank/DDBJ whole genome shotgun (WGS) entry which is preliminary data.</text>
</comment>
<sequence>MSDGKSETGLTPEPNLPCMEEVPGGYLPKDVPDENKWADCVHCGLCLESCPTYLETGHEQHSPRGRVHLIKAVAEGRIGLNAKLMDPVFTCLDCRACETACPSNVRVGSLIEEARGQIRRAMPLRGWKGVVSRFFLKGIFPHPTRLRRLAGLLMFFRKSGLTALARKIGLMKGVPDHLDELERVLPITGKPVAQTHSEVVPPIGLKKGSVAFLTGCVMDAVFGDINEATLRVLARNGYEVHLPREQTCCGALHVHAGEREVGKELAKRNITAFADADWVLVNAAGCGCAMKEYPDLFREDPDYRGKADVFAEKVVDVSKFLYDHGFVKPKGVITGRVSYHDACHLAHGQGIREEPRRLLQSIPGVEWIEMANPDQCCGSAGIYNLTNPGMASAVLDRKMADVPAEAEWIAMGNPGCMLQMSAGVLRRGGAGKVVHTVQLLDWSYQEGDRVAAYREEG</sequence>
<reference evidence="10" key="1">
    <citation type="journal article" date="2019" name="Int. J. Syst. Evol. Microbiol.">
        <title>The Global Catalogue of Microorganisms (GCM) 10K type strain sequencing project: providing services to taxonomists for standard genome sequencing and annotation.</title>
        <authorList>
            <consortium name="The Broad Institute Genomics Platform"/>
            <consortium name="The Broad Institute Genome Sequencing Center for Infectious Disease"/>
            <person name="Wu L."/>
            <person name="Ma J."/>
        </authorList>
    </citation>
    <scope>NUCLEOTIDE SEQUENCE [LARGE SCALE GENOMIC DNA]</scope>
    <source>
        <strain evidence="10">IBRC-M 10813</strain>
    </source>
</reference>
<keyword evidence="6" id="KW-0249">Electron transport</keyword>
<organism evidence="9 10">
    <name type="scientific">Salinithrix halophila</name>
    <dbReference type="NCBI Taxonomy" id="1485204"/>
    <lineage>
        <taxon>Bacteria</taxon>
        <taxon>Bacillati</taxon>
        <taxon>Bacillota</taxon>
        <taxon>Bacilli</taxon>
        <taxon>Bacillales</taxon>
        <taxon>Thermoactinomycetaceae</taxon>
        <taxon>Salinithrix</taxon>
    </lineage>
</organism>
<gene>
    <name evidence="9" type="ORF">ACFOUO_05630</name>
</gene>
<dbReference type="PIRSF" id="PIRSF000139">
    <property type="entry name" value="Glc_ox_4Fe-4S"/>
    <property type="match status" value="1"/>
</dbReference>
<dbReference type="InterPro" id="IPR004017">
    <property type="entry name" value="Cys_rich_dom"/>
</dbReference>
<protein>
    <recommendedName>
        <fullName evidence="6">Glycolate oxidase iron-sulfur subunit</fullName>
        <ecNumber evidence="6">1.1.99.14</ecNumber>
    </recommendedName>
</protein>
<keyword evidence="2 6" id="KW-0479">Metal-binding</keyword>
<dbReference type="InterPro" id="IPR017896">
    <property type="entry name" value="4Fe4S_Fe-S-bd"/>
</dbReference>
<evidence type="ECO:0000313" key="9">
    <source>
        <dbReference type="EMBL" id="MFC4076290.1"/>
    </source>
</evidence>
<dbReference type="EMBL" id="JBHSAP010000007">
    <property type="protein sequence ID" value="MFC4076290.1"/>
    <property type="molecule type" value="Genomic_DNA"/>
</dbReference>
<comment type="cofactor">
    <cofactor evidence="6">
        <name>[4Fe-4S] cluster</name>
        <dbReference type="ChEBI" id="CHEBI:49883"/>
    </cofactor>
    <text evidence="6">Binds 2 [4Fe-4S] clusters.</text>
</comment>
<dbReference type="PROSITE" id="PS00198">
    <property type="entry name" value="4FE4S_FER_1"/>
    <property type="match status" value="2"/>
</dbReference>
<feature type="region of interest" description="Disordered" evidence="7">
    <location>
        <begin position="1"/>
        <end position="21"/>
    </location>
</feature>
<dbReference type="PANTHER" id="PTHR32479:SF17">
    <property type="entry name" value="GLYCOLATE OXIDASE IRON-SULFUR SUBUNIT"/>
    <property type="match status" value="1"/>
</dbReference>
<keyword evidence="1 6" id="KW-0004">4Fe-4S</keyword>
<feature type="domain" description="4Fe-4S ferredoxin-type" evidence="8">
    <location>
        <begin position="81"/>
        <end position="113"/>
    </location>
</feature>
<keyword evidence="3" id="KW-0677">Repeat</keyword>
<evidence type="ECO:0000256" key="2">
    <source>
        <dbReference type="ARBA" id="ARBA00022723"/>
    </source>
</evidence>